<sequence>MHKCECTLGESITRAGFMLTSQHGTVELCNWIMMATDETTGPAVPPALPPRIYRSNSSVVPHSQPVKPPRKSKTQEPPSDLDVGSEAIYEDPDALLTSNPDVSQPEAKPRPIPHPRSKHKLNAQHDTNNTTTANYIHTINSGHNDNAANTAYVTKTAFDANTTQNTNSSTFNTKTIYETGTTTNANAASKSHNSRRPSSTVSRTVDSTYNTVRSNKTHNPNPAKSSDRTGNTKNDPSYERRKNADENLIPRSTHQPPLPTPKTKDSHQNGKNSNHYMIPQSARRALLPPLPPESKGPNSTAPDASQDYTPGTNSNASVKNPPPLPPPRVENIYPLYCDKRNPTSQHRDNRNRHGPRSPLYHSASMLDLSGETSSETSSLYDPEMELYYASRSSLYTDNVNPPYITALPNDYYNRPWTRARRYEDDNQSTYSDIYQLSQDDITELLQWFKRVSRQSDTMSLYGLSMADEMRSFHQQAKHVRKARRLYNLLMKKRKEPLQKVLDEFKAICEKLEKVQKANKTMGIAGGTTSAVGGVAAVVGIALAPLTMGTSLIATAVGAGIVATSAGGFGATVAKANKKIVNRETVEKLVNAYKSDVADLERCLNYILCLMKELQRHNTGKLSRAGAHPDALRMADLSQVVSNKLYNIRQMSPNNPGGLTSESMLKQFESEFDEYFTEKKGQKLNKSNKSKFLTRVGTLVKNLQEELNYLDQMWRSDIERGLRKDISTRSMLQLYIPTVLLQTPFSFEQSNTQITIVLFRPAYFPTDKAAGIKDSKITTREMSHVETFSTAAFDSIKELIATLTSSHAPFVTNNHHYDHDDDKLTVWPGRHGGPSLGAFLSHG</sequence>
<reference evidence="4 5" key="1">
    <citation type="journal article" date="2018" name="G3 (Bethesda)">
        <title>A High-Quality Reference Genome for the Invasive Mosquitofish Gambusia affinis Using a Chicago Library.</title>
        <authorList>
            <person name="Hoffberg S.L."/>
            <person name="Troendle N.J."/>
            <person name="Glenn T.C."/>
            <person name="Mahmud O."/>
            <person name="Louha S."/>
            <person name="Chalopin D."/>
            <person name="Bennetzen J.L."/>
            <person name="Mauricio R."/>
        </authorList>
    </citation>
    <scope>NUCLEOTIDE SEQUENCE [LARGE SCALE GENOMIC DNA]</scope>
    <source>
        <strain evidence="4">NE01/NJP1002.9</strain>
        <tissue evidence="4">Muscle</tissue>
    </source>
</reference>
<dbReference type="EMBL" id="NHOQ01000074">
    <property type="protein sequence ID" value="PWA33306.1"/>
    <property type="molecule type" value="Genomic_DNA"/>
</dbReference>
<dbReference type="PANTHER" id="PTHR14096:SF59">
    <property type="entry name" value="APOLIPOPROTEIN L, 1 ISOFORM X1"/>
    <property type="match status" value="1"/>
</dbReference>
<dbReference type="Gene3D" id="1.20.1170.10">
    <property type="match status" value="1"/>
</dbReference>
<keyword evidence="3" id="KW-0812">Transmembrane</keyword>
<dbReference type="Pfam" id="PF05461">
    <property type="entry name" value="ApoL"/>
    <property type="match status" value="1"/>
</dbReference>
<dbReference type="GO" id="GO:0006869">
    <property type="term" value="P:lipid transport"/>
    <property type="evidence" value="ECO:0007669"/>
    <property type="project" value="InterPro"/>
</dbReference>
<evidence type="ECO:0000256" key="3">
    <source>
        <dbReference type="SAM" id="Phobius"/>
    </source>
</evidence>
<comment type="caution">
    <text evidence="4">The sequence shown here is derived from an EMBL/GenBank/DDBJ whole genome shotgun (WGS) entry which is preliminary data.</text>
</comment>
<dbReference type="GO" id="GO:0042157">
    <property type="term" value="P:lipoprotein metabolic process"/>
    <property type="evidence" value="ECO:0007669"/>
    <property type="project" value="InterPro"/>
</dbReference>
<dbReference type="GO" id="GO:0008289">
    <property type="term" value="F:lipid binding"/>
    <property type="evidence" value="ECO:0007669"/>
    <property type="project" value="InterPro"/>
</dbReference>
<feature type="compositionally biased region" description="Low complexity" evidence="2">
    <location>
        <begin position="196"/>
        <end position="208"/>
    </location>
</feature>
<dbReference type="PANTHER" id="PTHR14096">
    <property type="entry name" value="APOLIPOPROTEIN L"/>
    <property type="match status" value="1"/>
</dbReference>
<feature type="transmembrane region" description="Helical" evidence="3">
    <location>
        <begin position="551"/>
        <end position="573"/>
    </location>
</feature>
<dbReference type="GO" id="GO:0016020">
    <property type="term" value="C:membrane"/>
    <property type="evidence" value="ECO:0007669"/>
    <property type="project" value="TreeGrafter"/>
</dbReference>
<comment type="similarity">
    <text evidence="1">Belongs to the apolipoprotein L family.</text>
</comment>
<feature type="compositionally biased region" description="Basic and acidic residues" evidence="2">
    <location>
        <begin position="236"/>
        <end position="245"/>
    </location>
</feature>
<proteinExistence type="inferred from homology"/>
<dbReference type="GO" id="GO:0005576">
    <property type="term" value="C:extracellular region"/>
    <property type="evidence" value="ECO:0007669"/>
    <property type="project" value="InterPro"/>
</dbReference>
<feature type="transmembrane region" description="Helical" evidence="3">
    <location>
        <begin position="523"/>
        <end position="545"/>
    </location>
</feature>
<feature type="region of interest" description="Disordered" evidence="2">
    <location>
        <begin position="42"/>
        <end position="126"/>
    </location>
</feature>
<feature type="compositionally biased region" description="Polar residues" evidence="2">
    <location>
        <begin position="296"/>
        <end position="318"/>
    </location>
</feature>
<keyword evidence="3" id="KW-0472">Membrane</keyword>
<dbReference type="Proteomes" id="UP000250572">
    <property type="component" value="Unassembled WGS sequence"/>
</dbReference>
<accession>A0A315WCU4</accession>
<evidence type="ECO:0000313" key="4">
    <source>
        <dbReference type="EMBL" id="PWA33306.1"/>
    </source>
</evidence>
<feature type="compositionally biased region" description="Polar residues" evidence="2">
    <location>
        <begin position="209"/>
        <end position="235"/>
    </location>
</feature>
<feature type="compositionally biased region" description="Basic and acidic residues" evidence="2">
    <location>
        <begin position="337"/>
        <end position="348"/>
    </location>
</feature>
<gene>
    <name evidence="4" type="ORF">CCH79_00013670</name>
</gene>
<name>A0A315WCU4_GAMAF</name>
<evidence type="ECO:0000256" key="1">
    <source>
        <dbReference type="ARBA" id="ARBA00010090"/>
    </source>
</evidence>
<keyword evidence="3" id="KW-1133">Transmembrane helix</keyword>
<evidence type="ECO:0000256" key="2">
    <source>
        <dbReference type="SAM" id="MobiDB-lite"/>
    </source>
</evidence>
<protein>
    <submittedName>
        <fullName evidence="4">Uncharacterized protein</fullName>
    </submittedName>
</protein>
<feature type="compositionally biased region" description="Polar residues" evidence="2">
    <location>
        <begin position="182"/>
        <end position="191"/>
    </location>
</feature>
<feature type="region of interest" description="Disordered" evidence="2">
    <location>
        <begin position="182"/>
        <end position="362"/>
    </location>
</feature>
<organism evidence="4 5">
    <name type="scientific">Gambusia affinis</name>
    <name type="common">Western mosquitofish</name>
    <name type="synonym">Heterandria affinis</name>
    <dbReference type="NCBI Taxonomy" id="33528"/>
    <lineage>
        <taxon>Eukaryota</taxon>
        <taxon>Metazoa</taxon>
        <taxon>Chordata</taxon>
        <taxon>Craniata</taxon>
        <taxon>Vertebrata</taxon>
        <taxon>Euteleostomi</taxon>
        <taxon>Actinopterygii</taxon>
        <taxon>Neopterygii</taxon>
        <taxon>Teleostei</taxon>
        <taxon>Neoteleostei</taxon>
        <taxon>Acanthomorphata</taxon>
        <taxon>Ovalentaria</taxon>
        <taxon>Atherinomorphae</taxon>
        <taxon>Cyprinodontiformes</taxon>
        <taxon>Poeciliidae</taxon>
        <taxon>Poeciliinae</taxon>
        <taxon>Gambusia</taxon>
    </lineage>
</organism>
<dbReference type="AlphaFoldDB" id="A0A315WCU4"/>
<keyword evidence="5" id="KW-1185">Reference proteome</keyword>
<feature type="compositionally biased region" description="Basic residues" evidence="2">
    <location>
        <begin position="111"/>
        <end position="122"/>
    </location>
</feature>
<dbReference type="InterPro" id="IPR008405">
    <property type="entry name" value="ApoL"/>
</dbReference>
<evidence type="ECO:0000313" key="5">
    <source>
        <dbReference type="Proteomes" id="UP000250572"/>
    </source>
</evidence>